<keyword evidence="6 8" id="KW-1133">Transmembrane helix</keyword>
<keyword evidence="5 8" id="KW-0812">Transmembrane</keyword>
<dbReference type="RefSeq" id="WP_013933048.1">
    <property type="nucleotide sequence ID" value="NC_015707.1"/>
</dbReference>
<evidence type="ECO:0000256" key="5">
    <source>
        <dbReference type="ARBA" id="ARBA00022692"/>
    </source>
</evidence>
<dbReference type="GO" id="GO:0006935">
    <property type="term" value="P:chemotaxis"/>
    <property type="evidence" value="ECO:0007669"/>
    <property type="project" value="InterPro"/>
</dbReference>
<proteinExistence type="inferred from homology"/>
<dbReference type="KEGG" id="tta:Theth_1798"/>
<evidence type="ECO:0000256" key="1">
    <source>
        <dbReference type="ARBA" id="ARBA00004651"/>
    </source>
</evidence>
<dbReference type="InterPro" id="IPR000540">
    <property type="entry name" value="Flag_MotA_CS"/>
</dbReference>
<dbReference type="InterPro" id="IPR002898">
    <property type="entry name" value="MotA_ExbB_proton_chnl"/>
</dbReference>
<accession>F7YW68</accession>
<dbReference type="eggNOG" id="COG1291">
    <property type="taxonomic scope" value="Bacteria"/>
</dbReference>
<gene>
    <name evidence="10" type="ORF">Theth_1798</name>
</gene>
<feature type="domain" description="MotA/TolQ/ExbB proton channel" evidence="9">
    <location>
        <begin position="101"/>
        <end position="219"/>
    </location>
</feature>
<dbReference type="PANTHER" id="PTHR30433:SF2">
    <property type="entry name" value="MOTILITY PROTEIN A"/>
    <property type="match status" value="1"/>
</dbReference>
<dbReference type="GO" id="GO:0071978">
    <property type="term" value="P:bacterial-type flagellum-dependent swarming motility"/>
    <property type="evidence" value="ECO:0007669"/>
    <property type="project" value="InterPro"/>
</dbReference>
<dbReference type="Pfam" id="PF01618">
    <property type="entry name" value="MotA_ExbB"/>
    <property type="match status" value="1"/>
</dbReference>
<evidence type="ECO:0000313" key="11">
    <source>
        <dbReference type="Proteomes" id="UP000006804"/>
    </source>
</evidence>
<keyword evidence="4" id="KW-1003">Cell membrane</keyword>
<evidence type="ECO:0000256" key="4">
    <source>
        <dbReference type="ARBA" id="ARBA00022475"/>
    </source>
</evidence>
<dbReference type="InterPro" id="IPR047055">
    <property type="entry name" value="MotA-like"/>
</dbReference>
<dbReference type="Proteomes" id="UP000006804">
    <property type="component" value="Chromosome"/>
</dbReference>
<dbReference type="GO" id="GO:0005886">
    <property type="term" value="C:plasma membrane"/>
    <property type="evidence" value="ECO:0007669"/>
    <property type="project" value="UniProtKB-SubCell"/>
</dbReference>
<dbReference type="HOGENOM" id="CLU_079895_1_0_0"/>
<feature type="transmembrane region" description="Helical" evidence="8">
    <location>
        <begin position="29"/>
        <end position="49"/>
    </location>
</feature>
<dbReference type="PATRIC" id="fig|688269.3.peg.1852"/>
<evidence type="ECO:0000256" key="8">
    <source>
        <dbReference type="SAM" id="Phobius"/>
    </source>
</evidence>
<evidence type="ECO:0000256" key="6">
    <source>
        <dbReference type="ARBA" id="ARBA00022989"/>
    </source>
</evidence>
<feature type="transmembrane region" description="Helical" evidence="8">
    <location>
        <begin position="181"/>
        <end position="201"/>
    </location>
</feature>
<keyword evidence="11" id="KW-1185">Reference proteome</keyword>
<protein>
    <submittedName>
        <fullName evidence="10">MotA/TolQ/ExbB proton channel</fullName>
    </submittedName>
</protein>
<comment type="subcellular location">
    <subcellularLocation>
        <location evidence="1">Cell membrane</location>
        <topology evidence="1">Multi-pass membrane protein</topology>
    </subcellularLocation>
</comment>
<dbReference type="PROSITE" id="PS01307">
    <property type="entry name" value="MOTA"/>
    <property type="match status" value="1"/>
</dbReference>
<feature type="transmembrane region" description="Helical" evidence="8">
    <location>
        <begin position="149"/>
        <end position="169"/>
    </location>
</feature>
<evidence type="ECO:0000259" key="9">
    <source>
        <dbReference type="Pfam" id="PF01618"/>
    </source>
</evidence>
<evidence type="ECO:0000256" key="7">
    <source>
        <dbReference type="ARBA" id="ARBA00023136"/>
    </source>
</evidence>
<evidence type="ECO:0000313" key="10">
    <source>
        <dbReference type="EMBL" id="AEH51840.1"/>
    </source>
</evidence>
<organism evidence="10 11">
    <name type="scientific">Pseudothermotoga thermarum DSM 5069</name>
    <dbReference type="NCBI Taxonomy" id="688269"/>
    <lineage>
        <taxon>Bacteria</taxon>
        <taxon>Thermotogati</taxon>
        <taxon>Thermotogota</taxon>
        <taxon>Thermotogae</taxon>
        <taxon>Thermotogales</taxon>
        <taxon>Thermotogaceae</taxon>
        <taxon>Pseudothermotoga</taxon>
    </lineage>
</organism>
<reference evidence="10 11" key="1">
    <citation type="submission" date="2010-11" db="EMBL/GenBank/DDBJ databases">
        <title>The complete genome of Thermotoga thermarum DSM 5069.</title>
        <authorList>
            <consortium name="US DOE Joint Genome Institute (JGI-PGF)"/>
            <person name="Lucas S."/>
            <person name="Copeland A."/>
            <person name="Lapidus A."/>
            <person name="Bruce D."/>
            <person name="Goodwin L."/>
            <person name="Pitluck S."/>
            <person name="Kyrpides N."/>
            <person name="Mavromatis K."/>
            <person name="Ivanova N."/>
            <person name="Zeytun A."/>
            <person name="Brettin T."/>
            <person name="Detter J.C."/>
            <person name="Tapia R."/>
            <person name="Han C."/>
            <person name="Land M."/>
            <person name="Hauser L."/>
            <person name="Markowitz V."/>
            <person name="Cheng J.-F."/>
            <person name="Hugenholtz P."/>
            <person name="Woyke T."/>
            <person name="Wu D."/>
            <person name="Spring S."/>
            <person name="Schroeder M."/>
            <person name="Brambilla E."/>
            <person name="Klenk H.-P."/>
            <person name="Eisen J.A."/>
        </authorList>
    </citation>
    <scope>NUCLEOTIDE SEQUENCE [LARGE SCALE GENOMIC DNA]</scope>
    <source>
        <strain evidence="10 11">DSM 5069</strain>
    </source>
</reference>
<sequence precursor="true">MDISTVLGVLMAFGMILFGIISNRASLGIYYNLPSLFITVGGAIASTIASHPREKSFKIFKIMMSTFKELKVDNIGLIRTLVSFSEKARREGLLSLEEHLNEIEDPFMKKALQLVIDGTDPDLLKNMMETEMDLIEEDFAAEKALLDSAGAFAPAYGMIGTLIGLIAMLKTLNNPETLGPGMSVALITTFYGSLLSNAVFLPMAEKIGRRAAKILRQKQMILEGVLSIQAGENPRVLEEKLKSFLTNEEKQAYELAIQEART</sequence>
<dbReference type="OrthoDB" id="9806929at2"/>
<dbReference type="STRING" id="688269.Theth_1798"/>
<keyword evidence="7 8" id="KW-0472">Membrane</keyword>
<evidence type="ECO:0000256" key="2">
    <source>
        <dbReference type="ARBA" id="ARBA00008038"/>
    </source>
</evidence>
<dbReference type="PANTHER" id="PTHR30433">
    <property type="entry name" value="CHEMOTAXIS PROTEIN MOTA"/>
    <property type="match status" value="1"/>
</dbReference>
<feature type="transmembrane region" description="Helical" evidence="8">
    <location>
        <begin position="5"/>
        <end position="23"/>
    </location>
</feature>
<evidence type="ECO:0000256" key="3">
    <source>
        <dbReference type="ARBA" id="ARBA00022448"/>
    </source>
</evidence>
<dbReference type="AlphaFoldDB" id="F7YW68"/>
<comment type="similarity">
    <text evidence="2">Belongs to the MotA family.</text>
</comment>
<keyword evidence="3" id="KW-0813">Transport</keyword>
<name>F7YW68_9THEM</name>
<dbReference type="EMBL" id="CP002351">
    <property type="protein sequence ID" value="AEH51840.1"/>
    <property type="molecule type" value="Genomic_DNA"/>
</dbReference>